<feature type="transmembrane region" description="Helical" evidence="7">
    <location>
        <begin position="66"/>
        <end position="85"/>
    </location>
</feature>
<reference evidence="11" key="3">
    <citation type="submission" date="2020-09" db="EMBL/GenBank/DDBJ databases">
        <authorList>
            <person name="Sun Q."/>
            <person name="Zhou Y."/>
        </authorList>
    </citation>
    <scope>NUCLEOTIDE SEQUENCE</scope>
    <source>
        <strain evidence="11">CGMCC 4.7206</strain>
    </source>
</reference>
<evidence type="ECO:0000259" key="9">
    <source>
        <dbReference type="Pfam" id="PF09335"/>
    </source>
</evidence>
<keyword evidence="5 7" id="KW-1133">Transmembrane helix</keyword>
<evidence type="ECO:0000256" key="7">
    <source>
        <dbReference type="RuleBase" id="RU367016"/>
    </source>
</evidence>
<comment type="caution">
    <text evidence="11">The sequence shown here is derived from an EMBL/GenBank/DDBJ whole genome shotgun (WGS) entry which is preliminary data.</text>
</comment>
<evidence type="ECO:0000256" key="1">
    <source>
        <dbReference type="ARBA" id="ARBA00004651"/>
    </source>
</evidence>
<evidence type="ECO:0000313" key="10">
    <source>
        <dbReference type="EMBL" id="GAA0525492.1"/>
    </source>
</evidence>
<evidence type="ECO:0000256" key="4">
    <source>
        <dbReference type="ARBA" id="ARBA00022692"/>
    </source>
</evidence>
<feature type="transmembrane region" description="Helical" evidence="7">
    <location>
        <begin position="149"/>
        <end position="171"/>
    </location>
</feature>
<evidence type="ECO:0000256" key="8">
    <source>
        <dbReference type="SAM" id="MobiDB-lite"/>
    </source>
</evidence>
<accession>A0A917N912</accession>
<feature type="domain" description="VTT" evidence="9">
    <location>
        <begin position="46"/>
        <end position="166"/>
    </location>
</feature>
<reference evidence="10" key="4">
    <citation type="submission" date="2023-12" db="EMBL/GenBank/DDBJ databases">
        <authorList>
            <person name="Sun Q."/>
            <person name="Inoue M."/>
        </authorList>
    </citation>
    <scope>NUCLEOTIDE SEQUENCE</scope>
    <source>
        <strain evidence="10">JCM 10664</strain>
    </source>
</reference>
<dbReference type="GO" id="GO:0005886">
    <property type="term" value="C:plasma membrane"/>
    <property type="evidence" value="ECO:0007669"/>
    <property type="project" value="UniProtKB-SubCell"/>
</dbReference>
<dbReference type="RefSeq" id="WP_188986483.1">
    <property type="nucleotide sequence ID" value="NZ_BAAAHC010000011.1"/>
</dbReference>
<evidence type="ECO:0000313" key="13">
    <source>
        <dbReference type="Proteomes" id="UP001500220"/>
    </source>
</evidence>
<comment type="similarity">
    <text evidence="2 7">Belongs to the DedA family.</text>
</comment>
<dbReference type="InterPro" id="IPR032818">
    <property type="entry name" value="DedA-like"/>
</dbReference>
<sequence>MDLINQIDTAIQACLAWAATLDPWLCVLSAVLLLALETSLLVGLLVPGEATLLLTTAVLGPRWAPVLFAAAVVGSVLGQSGGYWLGRAVGPGLRATWLGRRIGAHRWQAAADVVQDAGGRALVTTRFVAVAHAVVPAMVGTLRLPYRRFAGFAAIGAVLWAAVQTVVAVVLGEAARAVGYGWAVLALACAGGLAAVWVIARSARQHAKQRTAPAAAAVAEKRKRCPHESRQPDVSPVDLSPGGQEA</sequence>
<evidence type="ECO:0000313" key="12">
    <source>
        <dbReference type="Proteomes" id="UP000597989"/>
    </source>
</evidence>
<evidence type="ECO:0000256" key="5">
    <source>
        <dbReference type="ARBA" id="ARBA00022989"/>
    </source>
</evidence>
<keyword evidence="6 7" id="KW-0472">Membrane</keyword>
<dbReference type="Proteomes" id="UP000597989">
    <property type="component" value="Unassembled WGS sequence"/>
</dbReference>
<comment type="subcellular location">
    <subcellularLocation>
        <location evidence="1 7">Cell membrane</location>
        <topology evidence="1 7">Multi-pass membrane protein</topology>
    </subcellularLocation>
</comment>
<dbReference type="EMBL" id="BAAAHC010000011">
    <property type="protein sequence ID" value="GAA0525492.1"/>
    <property type="molecule type" value="Genomic_DNA"/>
</dbReference>
<proteinExistence type="inferred from homology"/>
<dbReference type="AlphaFoldDB" id="A0A917N912"/>
<evidence type="ECO:0000313" key="11">
    <source>
        <dbReference type="EMBL" id="GGI78474.1"/>
    </source>
</evidence>
<feature type="region of interest" description="Disordered" evidence="8">
    <location>
        <begin position="209"/>
        <end position="246"/>
    </location>
</feature>
<reference evidence="10 13" key="2">
    <citation type="journal article" date="2019" name="Int. J. Syst. Evol. Microbiol.">
        <title>The Global Catalogue of Microorganisms (GCM) 10K type strain sequencing project: providing services to taxonomists for standard genome sequencing and annotation.</title>
        <authorList>
            <consortium name="The Broad Institute Genomics Platform"/>
            <consortium name="The Broad Institute Genome Sequencing Center for Infectious Disease"/>
            <person name="Wu L."/>
            <person name="Ma J."/>
        </authorList>
    </citation>
    <scope>NUCLEOTIDE SEQUENCE [LARGE SCALE GENOMIC DNA]</scope>
    <source>
        <strain evidence="10 13">JCM 10664</strain>
    </source>
</reference>
<dbReference type="Pfam" id="PF09335">
    <property type="entry name" value="VTT_dom"/>
    <property type="match status" value="1"/>
</dbReference>
<evidence type="ECO:0000256" key="3">
    <source>
        <dbReference type="ARBA" id="ARBA00022475"/>
    </source>
</evidence>
<reference evidence="11 12" key="1">
    <citation type="journal article" date="2014" name="Int. J. Syst. Evol. Microbiol.">
        <title>Complete genome sequence of Corynebacterium casei LMG S-19264T (=DSM 44701T), isolated from a smear-ripened cheese.</title>
        <authorList>
            <consortium name="US DOE Joint Genome Institute (JGI-PGF)"/>
            <person name="Walter F."/>
            <person name="Albersmeier A."/>
            <person name="Kalinowski J."/>
            <person name="Ruckert C."/>
        </authorList>
    </citation>
    <scope>NUCLEOTIDE SEQUENCE [LARGE SCALE GENOMIC DNA]</scope>
    <source>
        <strain evidence="11 12">CGMCC 4.7206</strain>
    </source>
</reference>
<keyword evidence="4 7" id="KW-0812">Transmembrane</keyword>
<organism evidence="11 12">
    <name type="scientific">Saccharopolyspora thermophila</name>
    <dbReference type="NCBI Taxonomy" id="89367"/>
    <lineage>
        <taxon>Bacteria</taxon>
        <taxon>Bacillati</taxon>
        <taxon>Actinomycetota</taxon>
        <taxon>Actinomycetes</taxon>
        <taxon>Pseudonocardiales</taxon>
        <taxon>Pseudonocardiaceae</taxon>
        <taxon>Saccharopolyspora</taxon>
    </lineage>
</organism>
<keyword evidence="13" id="KW-1185">Reference proteome</keyword>
<dbReference type="Proteomes" id="UP001500220">
    <property type="component" value="Unassembled WGS sequence"/>
</dbReference>
<feature type="transmembrane region" description="Helical" evidence="7">
    <location>
        <begin position="24"/>
        <end position="46"/>
    </location>
</feature>
<feature type="transmembrane region" description="Helical" evidence="7">
    <location>
        <begin position="177"/>
        <end position="200"/>
    </location>
</feature>
<keyword evidence="3 7" id="KW-1003">Cell membrane</keyword>
<gene>
    <name evidence="10" type="ORF">GCM10009545_29740</name>
    <name evidence="11" type="ORF">GCM10011581_14450</name>
</gene>
<name>A0A917N912_9PSEU</name>
<dbReference type="PANTHER" id="PTHR30353">
    <property type="entry name" value="INNER MEMBRANE PROTEIN DEDA-RELATED"/>
    <property type="match status" value="1"/>
</dbReference>
<dbReference type="PANTHER" id="PTHR30353:SF0">
    <property type="entry name" value="TRANSMEMBRANE PROTEIN"/>
    <property type="match status" value="1"/>
</dbReference>
<protein>
    <recommendedName>
        <fullName evidence="9">VTT domain-containing protein</fullName>
    </recommendedName>
</protein>
<evidence type="ECO:0000256" key="2">
    <source>
        <dbReference type="ARBA" id="ARBA00010792"/>
    </source>
</evidence>
<dbReference type="InterPro" id="IPR032816">
    <property type="entry name" value="VTT_dom"/>
</dbReference>
<dbReference type="EMBL" id="BMMT01000003">
    <property type="protein sequence ID" value="GGI78474.1"/>
    <property type="molecule type" value="Genomic_DNA"/>
</dbReference>
<evidence type="ECO:0000256" key="6">
    <source>
        <dbReference type="ARBA" id="ARBA00023136"/>
    </source>
</evidence>